<comment type="caution">
    <text evidence="2">The sequence shown here is derived from an EMBL/GenBank/DDBJ whole genome shotgun (WGS) entry which is preliminary data.</text>
</comment>
<reference evidence="2 3" key="2">
    <citation type="submission" date="2018-06" db="EMBL/GenBank/DDBJ databases">
        <title>Metagenomic assembly of (sub)arctic Cyanobacteria and their associated microbiome from non-axenic cultures.</title>
        <authorList>
            <person name="Baurain D."/>
        </authorList>
    </citation>
    <scope>NUCLEOTIDE SEQUENCE [LARGE SCALE GENOMIC DNA]</scope>
    <source>
        <strain evidence="2">ULC041bin1</strain>
    </source>
</reference>
<name>A0A2W4YFD2_9CYAN</name>
<dbReference type="Proteomes" id="UP000249081">
    <property type="component" value="Unassembled WGS sequence"/>
</dbReference>
<feature type="domain" description="Trypsin-co-occurring" evidence="1">
    <location>
        <begin position="14"/>
        <end position="103"/>
    </location>
</feature>
<organism evidence="2 3">
    <name type="scientific">Shackletoniella antarctica</name>
    <dbReference type="NCBI Taxonomy" id="268115"/>
    <lineage>
        <taxon>Bacteria</taxon>
        <taxon>Bacillati</taxon>
        <taxon>Cyanobacteriota</taxon>
        <taxon>Cyanophyceae</taxon>
        <taxon>Oculatellales</taxon>
        <taxon>Oculatellaceae</taxon>
        <taxon>Shackletoniella</taxon>
    </lineage>
</organism>
<evidence type="ECO:0000259" key="1">
    <source>
        <dbReference type="Pfam" id="PF19493"/>
    </source>
</evidence>
<dbReference type="EMBL" id="QBMN01000058">
    <property type="protein sequence ID" value="PZO41818.1"/>
    <property type="molecule type" value="Genomic_DNA"/>
</dbReference>
<dbReference type="Pfam" id="PF19493">
    <property type="entry name" value="Trypco1"/>
    <property type="match status" value="1"/>
</dbReference>
<accession>A0A2W4YFD2</accession>
<dbReference type="AlphaFoldDB" id="A0A2W4YFD2"/>
<dbReference type="InterPro" id="IPR045794">
    <property type="entry name" value="Trypco1"/>
</dbReference>
<dbReference type="NCBIfam" id="NF041216">
    <property type="entry name" value="CU044_2847_fam"/>
    <property type="match status" value="1"/>
</dbReference>
<sequence>MPDMPDRTETIQAKLEDGTIVKVEVAATGGRQDVAGGQIPDLKDVGKAIEGIVAAVAAPIQKAMPSKATVKFGVDLAVEPGQLTALLVKGGGNATLEITLEWEPKA</sequence>
<proteinExistence type="predicted"/>
<evidence type="ECO:0000313" key="3">
    <source>
        <dbReference type="Proteomes" id="UP000249081"/>
    </source>
</evidence>
<protein>
    <recommendedName>
        <fullName evidence="1">Trypsin-co-occurring domain-containing protein</fullName>
    </recommendedName>
</protein>
<reference evidence="3" key="1">
    <citation type="submission" date="2018-04" db="EMBL/GenBank/DDBJ databases">
        <authorList>
            <person name="Cornet L."/>
        </authorList>
    </citation>
    <scope>NUCLEOTIDE SEQUENCE [LARGE SCALE GENOMIC DNA]</scope>
</reference>
<gene>
    <name evidence="2" type="ORF">DCF17_10055</name>
</gene>
<evidence type="ECO:0000313" key="2">
    <source>
        <dbReference type="EMBL" id="PZO41818.1"/>
    </source>
</evidence>